<dbReference type="CDD" id="cd04301">
    <property type="entry name" value="NAT_SF"/>
    <property type="match status" value="1"/>
</dbReference>
<dbReference type="Proteomes" id="UP000799757">
    <property type="component" value="Unassembled WGS sequence"/>
</dbReference>
<proteinExistence type="predicted"/>
<dbReference type="OrthoDB" id="410198at2759"/>
<dbReference type="Gene3D" id="3.40.630.30">
    <property type="match status" value="1"/>
</dbReference>
<reference evidence="2" key="1">
    <citation type="journal article" date="2020" name="Stud. Mycol.">
        <title>101 Dothideomycetes genomes: a test case for predicting lifestyles and emergence of pathogens.</title>
        <authorList>
            <person name="Haridas S."/>
            <person name="Albert R."/>
            <person name="Binder M."/>
            <person name="Bloem J."/>
            <person name="Labutti K."/>
            <person name="Salamov A."/>
            <person name="Andreopoulos B."/>
            <person name="Baker S."/>
            <person name="Barry K."/>
            <person name="Bills G."/>
            <person name="Bluhm B."/>
            <person name="Cannon C."/>
            <person name="Castanera R."/>
            <person name="Culley D."/>
            <person name="Daum C."/>
            <person name="Ezra D."/>
            <person name="Gonzalez J."/>
            <person name="Henrissat B."/>
            <person name="Kuo A."/>
            <person name="Liang C."/>
            <person name="Lipzen A."/>
            <person name="Lutzoni F."/>
            <person name="Magnuson J."/>
            <person name="Mondo S."/>
            <person name="Nolan M."/>
            <person name="Ohm R."/>
            <person name="Pangilinan J."/>
            <person name="Park H.-J."/>
            <person name="Ramirez L."/>
            <person name="Alfaro M."/>
            <person name="Sun H."/>
            <person name="Tritt A."/>
            <person name="Yoshinaga Y."/>
            <person name="Zwiers L.-H."/>
            <person name="Turgeon B."/>
            <person name="Goodwin S."/>
            <person name="Spatafora J."/>
            <person name="Crous P."/>
            <person name="Grigoriev I."/>
        </authorList>
    </citation>
    <scope>NUCLEOTIDE SEQUENCE</scope>
    <source>
        <strain evidence="2">CBS 109.77</strain>
    </source>
</reference>
<evidence type="ECO:0000259" key="1">
    <source>
        <dbReference type="PROSITE" id="PS51186"/>
    </source>
</evidence>
<dbReference type="InterPro" id="IPR016181">
    <property type="entry name" value="Acyl_CoA_acyltransferase"/>
</dbReference>
<dbReference type="AlphaFoldDB" id="A0A6A6XWR6"/>
<protein>
    <recommendedName>
        <fullName evidence="1">N-acetyltransferase domain-containing protein</fullName>
    </recommendedName>
</protein>
<evidence type="ECO:0000313" key="3">
    <source>
        <dbReference type="Proteomes" id="UP000799757"/>
    </source>
</evidence>
<dbReference type="PROSITE" id="PS51186">
    <property type="entry name" value="GNAT"/>
    <property type="match status" value="1"/>
</dbReference>
<accession>A0A6A6XWR6</accession>
<dbReference type="GO" id="GO:0016747">
    <property type="term" value="F:acyltransferase activity, transferring groups other than amino-acyl groups"/>
    <property type="evidence" value="ECO:0007669"/>
    <property type="project" value="InterPro"/>
</dbReference>
<dbReference type="PANTHER" id="PTHR42791">
    <property type="entry name" value="GNAT FAMILY ACETYLTRANSFERASE"/>
    <property type="match status" value="1"/>
</dbReference>
<organism evidence="2 3">
    <name type="scientific">Melanomma pulvis-pyrius CBS 109.77</name>
    <dbReference type="NCBI Taxonomy" id="1314802"/>
    <lineage>
        <taxon>Eukaryota</taxon>
        <taxon>Fungi</taxon>
        <taxon>Dikarya</taxon>
        <taxon>Ascomycota</taxon>
        <taxon>Pezizomycotina</taxon>
        <taxon>Dothideomycetes</taxon>
        <taxon>Pleosporomycetidae</taxon>
        <taxon>Pleosporales</taxon>
        <taxon>Melanommataceae</taxon>
        <taxon>Melanomma</taxon>
    </lineage>
</organism>
<evidence type="ECO:0000313" key="2">
    <source>
        <dbReference type="EMBL" id="KAF2800991.1"/>
    </source>
</evidence>
<gene>
    <name evidence="2" type="ORF">K505DRAFT_291735</name>
</gene>
<name>A0A6A6XWR6_9PLEO</name>
<dbReference type="InterPro" id="IPR000182">
    <property type="entry name" value="GNAT_dom"/>
</dbReference>
<dbReference type="SUPFAM" id="SSF55729">
    <property type="entry name" value="Acyl-CoA N-acyltransferases (Nat)"/>
    <property type="match status" value="1"/>
</dbReference>
<feature type="domain" description="N-acetyltransferase" evidence="1">
    <location>
        <begin position="70"/>
        <end position="215"/>
    </location>
</feature>
<dbReference type="EMBL" id="MU001740">
    <property type="protein sequence ID" value="KAF2800991.1"/>
    <property type="molecule type" value="Genomic_DNA"/>
</dbReference>
<sequence>MSYTIHQAHTKTEFDEITDVMWRTMDGADPSHGIFFPTFGDGPDAKAAAIAESKERIWNQYKYNPASHWIYVREQSTGKVVASCQWRVYDENLFQKGPPTIVAVWWPEGSVGRKFASEVVNQCYTPRTRWMARPHLGLSQMCVLPSHQRRGIGSMLMHWGLEHTDQQGIESFIEATEAGRYLYEKFGYRAVKSVHVDMSRVNVEDEELEEWKELERKFLPLGYTALWRPIRGVQDEDEFKRTWSKRMSL</sequence>
<dbReference type="InterPro" id="IPR052523">
    <property type="entry name" value="Trichothecene_AcTrans"/>
</dbReference>
<dbReference type="PANTHER" id="PTHR42791:SF5">
    <property type="entry name" value="HYPOTHETICAL ACETYLTRANSFERASE (EUROFUNG)"/>
    <property type="match status" value="1"/>
</dbReference>
<dbReference type="Pfam" id="PF13508">
    <property type="entry name" value="Acetyltransf_7"/>
    <property type="match status" value="1"/>
</dbReference>
<keyword evidence="3" id="KW-1185">Reference proteome</keyword>